<keyword evidence="4" id="KW-1185">Reference proteome</keyword>
<dbReference type="GeneID" id="91152852"/>
<feature type="domain" description="Type VI secretion system FHA" evidence="2">
    <location>
        <begin position="232"/>
        <end position="333"/>
    </location>
</feature>
<protein>
    <recommendedName>
        <fullName evidence="2">Type VI secretion system FHA domain-containing protein</fullName>
    </recommendedName>
</protein>
<dbReference type="RefSeq" id="WP_168301615.1">
    <property type="nucleotide sequence ID" value="NZ_CP071610.1"/>
</dbReference>
<comment type="caution">
    <text evidence="3">The sequence shown here is derived from an EMBL/GenBank/DDBJ whole genome shotgun (WGS) entry which is preliminary data.</text>
</comment>
<organism evidence="3 4">
    <name type="scientific">Rhizobium binae</name>
    <dbReference type="NCBI Taxonomy" id="1138190"/>
    <lineage>
        <taxon>Bacteria</taxon>
        <taxon>Pseudomonadati</taxon>
        <taxon>Pseudomonadota</taxon>
        <taxon>Alphaproteobacteria</taxon>
        <taxon>Hyphomicrobiales</taxon>
        <taxon>Rhizobiaceae</taxon>
        <taxon>Rhizobium/Agrobacterium group</taxon>
        <taxon>Rhizobium</taxon>
    </lineage>
</organism>
<gene>
    <name evidence="3" type="ORF">ABID08_006342</name>
</gene>
<sequence>MIKPNDNSVFLNGQAKPLPSEVSTTLSGSDVTRTGCYTINIDAFSREHVSEPCWHIGGSLDESRLVDVVEVASELSVCRVTRLGELLDRDCNLPPFLDVKQCQSLASVDIRQADILSDHIPDHACVFVHPRQSVETIPDDWDLATELRITQAVGKVGCGDEKHVAVAALPAACGLSSAAIEQGDVLAVTDRAELTLLNSAAGLGTTFSPCEAAAGCTVTKQPVGGRLEVMAGARKALQAALCSDASPLLQGDIGVEPALADINAHEAFMLTSLLKPLLSVRERLCPAAIEASVVRTSWLWSGRGKARLWDEYCRVFNDVVSDIESDILRSFAADVGSSPRVGTPTQKEPPVAVKVQRDHSRVD</sequence>
<evidence type="ECO:0000313" key="4">
    <source>
        <dbReference type="Proteomes" id="UP001549077"/>
    </source>
</evidence>
<dbReference type="InterPro" id="IPR046883">
    <property type="entry name" value="T6SS_FHA_C"/>
</dbReference>
<proteinExistence type="predicted"/>
<dbReference type="EMBL" id="JBEPMY010000040">
    <property type="protein sequence ID" value="MET3758958.1"/>
    <property type="molecule type" value="Genomic_DNA"/>
</dbReference>
<accession>A0ABV2MR68</accession>
<evidence type="ECO:0000259" key="2">
    <source>
        <dbReference type="Pfam" id="PF20232"/>
    </source>
</evidence>
<evidence type="ECO:0000256" key="1">
    <source>
        <dbReference type="SAM" id="MobiDB-lite"/>
    </source>
</evidence>
<name>A0ABV2MR68_9HYPH</name>
<reference evidence="3 4" key="1">
    <citation type="submission" date="2024-06" db="EMBL/GenBank/DDBJ databases">
        <title>Genomic Encyclopedia of Type Strains, Phase IV (KMG-IV): sequencing the most valuable type-strain genomes for metagenomic binning, comparative biology and taxonomic classification.</title>
        <authorList>
            <person name="Goeker M."/>
        </authorList>
    </citation>
    <scope>NUCLEOTIDE SEQUENCE [LARGE SCALE GENOMIC DNA]</scope>
    <source>
        <strain evidence="3 4">DSM 29288</strain>
    </source>
</reference>
<feature type="region of interest" description="Disordered" evidence="1">
    <location>
        <begin position="336"/>
        <end position="363"/>
    </location>
</feature>
<dbReference type="Proteomes" id="UP001549077">
    <property type="component" value="Unassembled WGS sequence"/>
</dbReference>
<dbReference type="Pfam" id="PF20232">
    <property type="entry name" value="T6SS_FHA_C"/>
    <property type="match status" value="1"/>
</dbReference>
<evidence type="ECO:0000313" key="3">
    <source>
        <dbReference type="EMBL" id="MET3758958.1"/>
    </source>
</evidence>